<name>A0A841ATQ3_9PSEU</name>
<protein>
    <submittedName>
        <fullName evidence="1">Succinyl-CoA synthetase alpha subunit</fullName>
    </submittedName>
</protein>
<accession>A0A841ATQ3</accession>
<evidence type="ECO:0000313" key="2">
    <source>
        <dbReference type="Proteomes" id="UP000580861"/>
    </source>
</evidence>
<evidence type="ECO:0000313" key="1">
    <source>
        <dbReference type="EMBL" id="MBB5852219.1"/>
    </source>
</evidence>
<comment type="caution">
    <text evidence="1">The sequence shown here is derived from an EMBL/GenBank/DDBJ whole genome shotgun (WGS) entry which is preliminary data.</text>
</comment>
<sequence length="120" mass="12896">MIDFEAAPDELNRAGERLHDIAEMITGQPALKFKATASEAGDPALAAALETFQRSSAHSVAVLAGDVRRLGDRLGKAASVYREREGEAVETVKTIEPEEHPVRRTATDTRATKTIQAVLG</sequence>
<dbReference type="EMBL" id="JACHMX010000001">
    <property type="protein sequence ID" value="MBB5852219.1"/>
    <property type="molecule type" value="Genomic_DNA"/>
</dbReference>
<proteinExistence type="predicted"/>
<organism evidence="1 2">
    <name type="scientific">Amycolatopsis umgeniensis</name>
    <dbReference type="NCBI Taxonomy" id="336628"/>
    <lineage>
        <taxon>Bacteria</taxon>
        <taxon>Bacillati</taxon>
        <taxon>Actinomycetota</taxon>
        <taxon>Actinomycetes</taxon>
        <taxon>Pseudonocardiales</taxon>
        <taxon>Pseudonocardiaceae</taxon>
        <taxon>Amycolatopsis</taxon>
    </lineage>
</organism>
<dbReference type="AlphaFoldDB" id="A0A841ATQ3"/>
<dbReference type="Proteomes" id="UP000580861">
    <property type="component" value="Unassembled WGS sequence"/>
</dbReference>
<reference evidence="1 2" key="1">
    <citation type="submission" date="2020-08" db="EMBL/GenBank/DDBJ databases">
        <title>Sequencing the genomes of 1000 actinobacteria strains.</title>
        <authorList>
            <person name="Klenk H.-P."/>
        </authorList>
    </citation>
    <scope>NUCLEOTIDE SEQUENCE [LARGE SCALE GENOMIC DNA]</scope>
    <source>
        <strain evidence="1 2">DSM 45272</strain>
    </source>
</reference>
<dbReference type="RefSeq" id="WP_184894517.1">
    <property type="nucleotide sequence ID" value="NZ_JACHMX010000001.1"/>
</dbReference>
<gene>
    <name evidence="1" type="ORF">HDA45_002306</name>
</gene>
<keyword evidence="2" id="KW-1185">Reference proteome</keyword>